<organism evidence="1 2">
    <name type="scientific">Araneus ventricosus</name>
    <name type="common">Orbweaver spider</name>
    <name type="synonym">Epeira ventricosa</name>
    <dbReference type="NCBI Taxonomy" id="182803"/>
    <lineage>
        <taxon>Eukaryota</taxon>
        <taxon>Metazoa</taxon>
        <taxon>Ecdysozoa</taxon>
        <taxon>Arthropoda</taxon>
        <taxon>Chelicerata</taxon>
        <taxon>Arachnida</taxon>
        <taxon>Araneae</taxon>
        <taxon>Araneomorphae</taxon>
        <taxon>Entelegynae</taxon>
        <taxon>Araneoidea</taxon>
        <taxon>Araneidae</taxon>
        <taxon>Araneus</taxon>
    </lineage>
</organism>
<dbReference type="EMBL" id="BGPR01000074">
    <property type="protein sequence ID" value="GBL90772.1"/>
    <property type="molecule type" value="Genomic_DNA"/>
</dbReference>
<name>A0A4Y2BES0_ARAVE</name>
<gene>
    <name evidence="1" type="ORF">AVEN_215513_1</name>
</gene>
<protein>
    <submittedName>
        <fullName evidence="1">Uncharacterized protein</fullName>
    </submittedName>
</protein>
<proteinExistence type="predicted"/>
<comment type="caution">
    <text evidence="1">The sequence shown here is derived from an EMBL/GenBank/DDBJ whole genome shotgun (WGS) entry which is preliminary data.</text>
</comment>
<evidence type="ECO:0000313" key="2">
    <source>
        <dbReference type="Proteomes" id="UP000499080"/>
    </source>
</evidence>
<evidence type="ECO:0000313" key="1">
    <source>
        <dbReference type="EMBL" id="GBL90772.1"/>
    </source>
</evidence>
<accession>A0A4Y2BES0</accession>
<keyword evidence="2" id="KW-1185">Reference proteome</keyword>
<dbReference type="AlphaFoldDB" id="A0A4Y2BES0"/>
<reference evidence="1 2" key="1">
    <citation type="journal article" date="2019" name="Sci. Rep.">
        <title>Orb-weaving spider Araneus ventricosus genome elucidates the spidroin gene catalogue.</title>
        <authorList>
            <person name="Kono N."/>
            <person name="Nakamura H."/>
            <person name="Ohtoshi R."/>
            <person name="Moran D.A.P."/>
            <person name="Shinohara A."/>
            <person name="Yoshida Y."/>
            <person name="Fujiwara M."/>
            <person name="Mori M."/>
            <person name="Tomita M."/>
            <person name="Arakawa K."/>
        </authorList>
    </citation>
    <scope>NUCLEOTIDE SEQUENCE [LARGE SCALE GENOMIC DNA]</scope>
</reference>
<dbReference type="Proteomes" id="UP000499080">
    <property type="component" value="Unassembled WGS sequence"/>
</dbReference>
<sequence>MPPWKRRNTGACVKINYGHRKNRVSLQNLGRPLAFQPCSELVSPKHMNAIKSSLDPFIFGLPSQKARLPFRGRRMDQSRRGKKFSTQDCLLAANEFSFYERGSVFAEYQLSEETLRGRAVLWEERVLFFCAFLFLFSSMQLPDLFEYALCASRQP</sequence>